<dbReference type="SMART" id="SM00530">
    <property type="entry name" value="HTH_XRE"/>
    <property type="match status" value="1"/>
</dbReference>
<dbReference type="GO" id="GO:0003677">
    <property type="term" value="F:DNA binding"/>
    <property type="evidence" value="ECO:0007669"/>
    <property type="project" value="InterPro"/>
</dbReference>
<dbReference type="OrthoDB" id="1150409at2"/>
<dbReference type="Proteomes" id="UP000290602">
    <property type="component" value="Unassembled WGS sequence"/>
</dbReference>
<sequence length="281" mass="32046">MNVEIFIETRKQMHLSQDQLAQGICTQATLSKFERKGKVPSLKILLQLCDRLELTLDDLFPVNQGGDSKRAAILEAAETHLQREMYPAVRADLVQLGDPHEDSTTFQLRYYFLRGYATALGHGSISDALFDFSQILNRLDESHHSMYALLAYTGTGIAYNLAGDATRAEFYFNKVFDEIYKLSFKTHHSIWRALNIVNYTAEFYSQQHDYETSDDLLAYGVKICAQYHVTFYLARITLRRALNQQQEHGDPAAIQQDLDDAAAFARLNNNQHVLALIEQAQ</sequence>
<comment type="caution">
    <text evidence="2">The sequence shown here is derived from an EMBL/GenBank/DDBJ whole genome shotgun (WGS) entry which is preliminary data.</text>
</comment>
<organism evidence="2 3">
    <name type="scientific">Levilactobacillus suantsaii</name>
    <dbReference type="NCBI Taxonomy" id="2292255"/>
    <lineage>
        <taxon>Bacteria</taxon>
        <taxon>Bacillati</taxon>
        <taxon>Bacillota</taxon>
        <taxon>Bacilli</taxon>
        <taxon>Lactobacillales</taxon>
        <taxon>Lactobacillaceae</taxon>
        <taxon>Levilactobacillus</taxon>
    </lineage>
</organism>
<evidence type="ECO:0000313" key="2">
    <source>
        <dbReference type="EMBL" id="RXI79113.1"/>
    </source>
</evidence>
<feature type="domain" description="HTH cro/C1-type" evidence="1">
    <location>
        <begin position="10"/>
        <end position="59"/>
    </location>
</feature>
<evidence type="ECO:0000259" key="1">
    <source>
        <dbReference type="PROSITE" id="PS50943"/>
    </source>
</evidence>
<dbReference type="EMBL" id="QXIL01000006">
    <property type="protein sequence ID" value="RXI79113.1"/>
    <property type="molecule type" value="Genomic_DNA"/>
</dbReference>
<gene>
    <name evidence="2" type="ORF">DXH47_04880</name>
</gene>
<dbReference type="SUPFAM" id="SSF47413">
    <property type="entry name" value="lambda repressor-like DNA-binding domains"/>
    <property type="match status" value="1"/>
</dbReference>
<dbReference type="PROSITE" id="PS50943">
    <property type="entry name" value="HTH_CROC1"/>
    <property type="match status" value="1"/>
</dbReference>
<dbReference type="Pfam" id="PF01381">
    <property type="entry name" value="HTH_3"/>
    <property type="match status" value="1"/>
</dbReference>
<accession>A0A4V1LFG4</accession>
<evidence type="ECO:0000313" key="3">
    <source>
        <dbReference type="Proteomes" id="UP000290602"/>
    </source>
</evidence>
<dbReference type="InterPro" id="IPR011990">
    <property type="entry name" value="TPR-like_helical_dom_sf"/>
</dbReference>
<dbReference type="Gene3D" id="1.25.40.10">
    <property type="entry name" value="Tetratricopeptide repeat domain"/>
    <property type="match status" value="1"/>
</dbReference>
<keyword evidence="3" id="KW-1185">Reference proteome</keyword>
<dbReference type="InterPro" id="IPR010982">
    <property type="entry name" value="Lambda_DNA-bd_dom_sf"/>
</dbReference>
<dbReference type="RefSeq" id="WP_129032103.1">
    <property type="nucleotide sequence ID" value="NZ_CP059603.1"/>
</dbReference>
<protein>
    <submittedName>
        <fullName evidence="2">XRE family transcriptional regulator</fullName>
    </submittedName>
</protein>
<proteinExistence type="predicted"/>
<dbReference type="CDD" id="cd00093">
    <property type="entry name" value="HTH_XRE"/>
    <property type="match status" value="1"/>
</dbReference>
<dbReference type="AlphaFoldDB" id="A0A4V1LFG4"/>
<name>A0A4V1LFG4_9LACO</name>
<dbReference type="InterPro" id="IPR001387">
    <property type="entry name" value="Cro/C1-type_HTH"/>
</dbReference>
<reference evidence="2 3" key="1">
    <citation type="submission" date="2018-08" db="EMBL/GenBank/DDBJ databases">
        <title>Lactobacillus suantsai sp. nov., isolated from traditional fermented suan-tsai in Taiwan.</title>
        <authorList>
            <person name="Huang C.-H."/>
        </authorList>
    </citation>
    <scope>NUCLEOTIDE SEQUENCE [LARGE SCALE GENOMIC DNA]</scope>
    <source>
        <strain evidence="2 3">BCRC 12945</strain>
    </source>
</reference>